<dbReference type="PROSITE" id="PS51705">
    <property type="entry name" value="G_HFLX"/>
    <property type="match status" value="1"/>
</dbReference>
<dbReference type="InterPro" id="IPR016496">
    <property type="entry name" value="GTPase_HflX"/>
</dbReference>
<dbReference type="GO" id="GO:0043022">
    <property type="term" value="F:ribosome binding"/>
    <property type="evidence" value="ECO:0007669"/>
    <property type="project" value="TreeGrafter"/>
</dbReference>
<protein>
    <recommendedName>
        <fullName evidence="6">GTPase HflX</fullName>
    </recommendedName>
    <alternativeName>
        <fullName evidence="6">GTP-binding protein HflX</fullName>
    </alternativeName>
</protein>
<feature type="binding site" evidence="8">
    <location>
        <position position="242"/>
    </location>
    <ligand>
        <name>Mg(2+)</name>
        <dbReference type="ChEBI" id="CHEBI:18420"/>
    </ligand>
</feature>
<dbReference type="Pfam" id="PF13167">
    <property type="entry name" value="GTP-bdg_N"/>
    <property type="match status" value="1"/>
</dbReference>
<feature type="binding site" evidence="7">
    <location>
        <begin position="215"/>
        <end position="222"/>
    </location>
    <ligand>
        <name>GTP</name>
        <dbReference type="ChEBI" id="CHEBI:37565"/>
    </ligand>
</feature>
<keyword evidence="2 8" id="KW-0479">Metal-binding</keyword>
<evidence type="ECO:0000256" key="6">
    <source>
        <dbReference type="HAMAP-Rule" id="MF_00900"/>
    </source>
</evidence>
<dbReference type="GO" id="GO:0046872">
    <property type="term" value="F:metal ion binding"/>
    <property type="evidence" value="ECO:0007669"/>
    <property type="project" value="UniProtKB-KW"/>
</dbReference>
<gene>
    <name evidence="6" type="primary">hflX</name>
    <name evidence="10" type="ORF">SAMN04488559_10653</name>
</gene>
<keyword evidence="4 8" id="KW-0460">Magnesium</keyword>
<evidence type="ECO:0000313" key="10">
    <source>
        <dbReference type="EMBL" id="SER79055.1"/>
    </source>
</evidence>
<dbReference type="Gene3D" id="3.40.50.11060">
    <property type="entry name" value="GTPase HflX, N-terminal domain"/>
    <property type="match status" value="1"/>
</dbReference>
<name>A0A1H9S351_9LACT</name>
<dbReference type="CDD" id="cd01878">
    <property type="entry name" value="HflX"/>
    <property type="match status" value="1"/>
</dbReference>
<evidence type="ECO:0000256" key="1">
    <source>
        <dbReference type="ARBA" id="ARBA00022490"/>
    </source>
</evidence>
<comment type="subunit">
    <text evidence="6">Monomer. Associates with the 50S ribosomal subunit.</text>
</comment>
<dbReference type="InterPro" id="IPR042108">
    <property type="entry name" value="GTPase_HflX_N_sf"/>
</dbReference>
<dbReference type="InterPro" id="IPR025121">
    <property type="entry name" value="GTPase_HflX_N"/>
</dbReference>
<dbReference type="Pfam" id="PF16360">
    <property type="entry name" value="GTP-bdg_M"/>
    <property type="match status" value="1"/>
</dbReference>
<keyword evidence="11" id="KW-1185">Reference proteome</keyword>
<dbReference type="NCBIfam" id="TIGR00231">
    <property type="entry name" value="small_GTP"/>
    <property type="match status" value="1"/>
</dbReference>
<dbReference type="GO" id="GO:0005525">
    <property type="term" value="F:GTP binding"/>
    <property type="evidence" value="ECO:0007669"/>
    <property type="project" value="UniProtKB-UniRule"/>
</dbReference>
<dbReference type="InterPro" id="IPR006073">
    <property type="entry name" value="GTP-bd"/>
</dbReference>
<dbReference type="Proteomes" id="UP000198948">
    <property type="component" value="Unassembled WGS sequence"/>
</dbReference>
<evidence type="ECO:0000256" key="7">
    <source>
        <dbReference type="PIRSR" id="PIRSR006809-1"/>
    </source>
</evidence>
<dbReference type="Gene3D" id="6.10.250.2860">
    <property type="match status" value="1"/>
</dbReference>
<keyword evidence="5 6" id="KW-0342">GTP-binding</keyword>
<dbReference type="InterPro" id="IPR032305">
    <property type="entry name" value="GTP-bd_M"/>
</dbReference>
<feature type="binding site" evidence="7">
    <location>
        <begin position="328"/>
        <end position="331"/>
    </location>
    <ligand>
        <name>GTP</name>
        <dbReference type="ChEBI" id="CHEBI:37565"/>
    </ligand>
</feature>
<dbReference type="FunFam" id="3.40.50.11060:FF:000001">
    <property type="entry name" value="GTPase HflX"/>
    <property type="match status" value="1"/>
</dbReference>
<evidence type="ECO:0000256" key="2">
    <source>
        <dbReference type="ARBA" id="ARBA00022723"/>
    </source>
</evidence>
<comment type="cofactor">
    <cofactor evidence="8">
        <name>Mg(2+)</name>
        <dbReference type="ChEBI" id="CHEBI:18420"/>
    </cofactor>
</comment>
<keyword evidence="3 6" id="KW-0547">Nucleotide-binding</keyword>
<dbReference type="AlphaFoldDB" id="A0A1H9S351"/>
<dbReference type="PANTHER" id="PTHR10229:SF0">
    <property type="entry name" value="GTP-BINDING PROTEIN 6-RELATED"/>
    <property type="match status" value="1"/>
</dbReference>
<feature type="domain" description="Hflx-type G" evidence="9">
    <location>
        <begin position="209"/>
        <end position="370"/>
    </location>
</feature>
<comment type="subcellular location">
    <subcellularLocation>
        <location evidence="6">Cytoplasm</location>
    </subcellularLocation>
    <text evidence="6">May associate with membranes.</text>
</comment>
<dbReference type="Gene3D" id="3.40.50.300">
    <property type="entry name" value="P-loop containing nucleotide triphosphate hydrolases"/>
    <property type="match status" value="1"/>
</dbReference>
<comment type="similarity">
    <text evidence="6">Belongs to the TRAFAC class OBG-HflX-like GTPase superfamily. HflX GTPase family.</text>
</comment>
<evidence type="ECO:0000256" key="8">
    <source>
        <dbReference type="PIRSR" id="PIRSR006809-2"/>
    </source>
</evidence>
<dbReference type="STRING" id="142588.SAMN04488559_10653"/>
<dbReference type="SUPFAM" id="SSF52540">
    <property type="entry name" value="P-loop containing nucleoside triphosphate hydrolases"/>
    <property type="match status" value="1"/>
</dbReference>
<dbReference type="InterPro" id="IPR005225">
    <property type="entry name" value="Small_GTP-bd"/>
</dbReference>
<dbReference type="PANTHER" id="PTHR10229">
    <property type="entry name" value="GTP-BINDING PROTEIN HFLX"/>
    <property type="match status" value="1"/>
</dbReference>
<dbReference type="InterPro" id="IPR030394">
    <property type="entry name" value="G_HFLX_dom"/>
</dbReference>
<feature type="binding site" evidence="7">
    <location>
        <begin position="240"/>
        <end position="244"/>
    </location>
    <ligand>
        <name>GTP</name>
        <dbReference type="ChEBI" id="CHEBI:37565"/>
    </ligand>
</feature>
<dbReference type="HAMAP" id="MF_00900">
    <property type="entry name" value="GTPase_HflX"/>
    <property type="match status" value="1"/>
</dbReference>
<dbReference type="GO" id="GO:0005737">
    <property type="term" value="C:cytoplasm"/>
    <property type="evidence" value="ECO:0007669"/>
    <property type="project" value="UniProtKB-SubCell"/>
</dbReference>
<evidence type="ECO:0000256" key="4">
    <source>
        <dbReference type="ARBA" id="ARBA00022842"/>
    </source>
</evidence>
<evidence type="ECO:0000256" key="3">
    <source>
        <dbReference type="ARBA" id="ARBA00022741"/>
    </source>
</evidence>
<evidence type="ECO:0000259" key="9">
    <source>
        <dbReference type="PROSITE" id="PS51705"/>
    </source>
</evidence>
<feature type="binding site" evidence="7">
    <location>
        <begin position="262"/>
        <end position="265"/>
    </location>
    <ligand>
        <name>GTP</name>
        <dbReference type="ChEBI" id="CHEBI:37565"/>
    </ligand>
</feature>
<evidence type="ECO:0000313" key="11">
    <source>
        <dbReference type="Proteomes" id="UP000198948"/>
    </source>
</evidence>
<dbReference type="GO" id="GO:0003924">
    <property type="term" value="F:GTPase activity"/>
    <property type="evidence" value="ECO:0007669"/>
    <property type="project" value="UniProtKB-UniRule"/>
</dbReference>
<comment type="function">
    <text evidence="6">GTPase that associates with the 50S ribosomal subunit and may have a role during protein synthesis or ribosome biogenesis.</text>
</comment>
<organism evidence="10 11">
    <name type="scientific">Isobaculum melis</name>
    <dbReference type="NCBI Taxonomy" id="142588"/>
    <lineage>
        <taxon>Bacteria</taxon>
        <taxon>Bacillati</taxon>
        <taxon>Bacillota</taxon>
        <taxon>Bacilli</taxon>
        <taxon>Lactobacillales</taxon>
        <taxon>Carnobacteriaceae</taxon>
        <taxon>Isobaculum</taxon>
    </lineage>
</organism>
<dbReference type="PIRSF" id="PIRSF006809">
    <property type="entry name" value="GTP-binding_hflX_prd"/>
    <property type="match status" value="1"/>
</dbReference>
<keyword evidence="1 6" id="KW-0963">Cytoplasm</keyword>
<dbReference type="PRINTS" id="PR00326">
    <property type="entry name" value="GTP1OBG"/>
</dbReference>
<feature type="binding site" evidence="7">
    <location>
        <begin position="348"/>
        <end position="350"/>
    </location>
    <ligand>
        <name>GTP</name>
        <dbReference type="ChEBI" id="CHEBI:37565"/>
    </ligand>
</feature>
<accession>A0A1H9S351</accession>
<dbReference type="Pfam" id="PF01926">
    <property type="entry name" value="MMR_HSR1"/>
    <property type="match status" value="1"/>
</dbReference>
<evidence type="ECO:0000256" key="5">
    <source>
        <dbReference type="ARBA" id="ARBA00023134"/>
    </source>
</evidence>
<dbReference type="InterPro" id="IPR027417">
    <property type="entry name" value="P-loop_NTPase"/>
</dbReference>
<proteinExistence type="inferred from homology"/>
<dbReference type="NCBIfam" id="TIGR03156">
    <property type="entry name" value="GTP_HflX"/>
    <property type="match status" value="1"/>
</dbReference>
<reference evidence="10 11" key="1">
    <citation type="submission" date="2016-10" db="EMBL/GenBank/DDBJ databases">
        <authorList>
            <person name="de Groot N.N."/>
        </authorList>
    </citation>
    <scope>NUCLEOTIDE SEQUENCE [LARGE SCALE GENOMIC DNA]</scope>
    <source>
        <strain evidence="10 11">DSM 13760</strain>
    </source>
</reference>
<feature type="binding site" evidence="8">
    <location>
        <position position="222"/>
    </location>
    <ligand>
        <name>Mg(2+)</name>
        <dbReference type="ChEBI" id="CHEBI:18420"/>
    </ligand>
</feature>
<sequence>MKSNNESVNKMETKTETERVIIVGVQTTEDQADFHYSMEELEQLTETAQGQVVAAVTQKRERVDGKTYIGKGKLNELLHLVEELAADVVIFNYGLTPSQTRNIQEEMDVKVIDRTQLILDIFAMRAQSKEGKLQVGLAQLQYLLPRLAGQGKNLSRLGGGIGTRGPGETKLESDRRHIRNQIRDIKKELVETQAHRKRSRDKRSQSEVVQIGLVGYTNAGKSTLLNQLTDAETYEQNQLFATLDPLTRKMVLPNEMHVTLTDTVGFIQDLPTQLVDAFHSTLEETMEVDMILHVVDASAPNMLQHEATVLKLLTELKMNQIPILTVYNKKDLITGAFLPDYFPHILMSARDDADIEQLKIEIINYLKNMMVPYHKVVKADQGDLLVKIKKETLVELLAFNEETNQYEVSGYAMPHSKWIGAKEAE</sequence>
<dbReference type="EMBL" id="FOHA01000006">
    <property type="protein sequence ID" value="SER79055.1"/>
    <property type="molecule type" value="Genomic_DNA"/>
</dbReference>